<evidence type="ECO:0000313" key="2">
    <source>
        <dbReference type="Proteomes" id="UP000271889"/>
    </source>
</evidence>
<reference evidence="1 2" key="1">
    <citation type="submission" date="2018-11" db="EMBL/GenBank/DDBJ databases">
        <authorList>
            <consortium name="Pathogen Informatics"/>
        </authorList>
    </citation>
    <scope>NUCLEOTIDE SEQUENCE [LARGE SCALE GENOMIC DNA]</scope>
</reference>
<protein>
    <submittedName>
        <fullName evidence="1">Uncharacterized protein</fullName>
    </submittedName>
</protein>
<dbReference type="AlphaFoldDB" id="A0A3P7MPX3"/>
<sequence length="78" mass="8955">MRADATKFACSHRQCPSDATRPELYIYVCCTDKDLKLLYCGEEVSTKKNFPPLLVEQKMGTKISFSCELCVVWQRENS</sequence>
<accession>A0A3P7MPX3</accession>
<evidence type="ECO:0000313" key="1">
    <source>
        <dbReference type="EMBL" id="VDN28670.1"/>
    </source>
</evidence>
<dbReference type="EMBL" id="UYRV01114088">
    <property type="protein sequence ID" value="VDN28670.1"/>
    <property type="molecule type" value="Genomic_DNA"/>
</dbReference>
<name>A0A3P7MPX3_CYLGO</name>
<keyword evidence="2" id="KW-1185">Reference proteome</keyword>
<dbReference type="Proteomes" id="UP000271889">
    <property type="component" value="Unassembled WGS sequence"/>
</dbReference>
<organism evidence="1 2">
    <name type="scientific">Cylicostephanus goldi</name>
    <name type="common">Nematode worm</name>
    <dbReference type="NCBI Taxonomy" id="71465"/>
    <lineage>
        <taxon>Eukaryota</taxon>
        <taxon>Metazoa</taxon>
        <taxon>Ecdysozoa</taxon>
        <taxon>Nematoda</taxon>
        <taxon>Chromadorea</taxon>
        <taxon>Rhabditida</taxon>
        <taxon>Rhabditina</taxon>
        <taxon>Rhabditomorpha</taxon>
        <taxon>Strongyloidea</taxon>
        <taxon>Strongylidae</taxon>
        <taxon>Cylicostephanus</taxon>
    </lineage>
</organism>
<gene>
    <name evidence="1" type="ORF">CGOC_LOCUS11024</name>
</gene>
<proteinExistence type="predicted"/>